<organism evidence="1 2">
    <name type="scientific">Novipirellula galeiformis</name>
    <dbReference type="NCBI Taxonomy" id="2528004"/>
    <lineage>
        <taxon>Bacteria</taxon>
        <taxon>Pseudomonadati</taxon>
        <taxon>Planctomycetota</taxon>
        <taxon>Planctomycetia</taxon>
        <taxon>Pirellulales</taxon>
        <taxon>Pirellulaceae</taxon>
        <taxon>Novipirellula</taxon>
    </lineage>
</organism>
<dbReference type="AlphaFoldDB" id="A0A5C6CC39"/>
<comment type="caution">
    <text evidence="1">The sequence shown here is derived from an EMBL/GenBank/DDBJ whole genome shotgun (WGS) entry which is preliminary data.</text>
</comment>
<keyword evidence="2" id="KW-1185">Reference proteome</keyword>
<evidence type="ECO:0000313" key="1">
    <source>
        <dbReference type="EMBL" id="TWU20399.1"/>
    </source>
</evidence>
<name>A0A5C6CC39_9BACT</name>
<dbReference type="Proteomes" id="UP000316304">
    <property type="component" value="Unassembled WGS sequence"/>
</dbReference>
<reference evidence="1 2" key="1">
    <citation type="submission" date="2019-02" db="EMBL/GenBank/DDBJ databases">
        <title>Deep-cultivation of Planctomycetes and their phenomic and genomic characterization uncovers novel biology.</title>
        <authorList>
            <person name="Wiegand S."/>
            <person name="Jogler M."/>
            <person name="Boedeker C."/>
            <person name="Pinto D."/>
            <person name="Vollmers J."/>
            <person name="Rivas-Marin E."/>
            <person name="Kohn T."/>
            <person name="Peeters S.H."/>
            <person name="Heuer A."/>
            <person name="Rast P."/>
            <person name="Oberbeckmann S."/>
            <person name="Bunk B."/>
            <person name="Jeske O."/>
            <person name="Meyerdierks A."/>
            <person name="Storesund J.E."/>
            <person name="Kallscheuer N."/>
            <person name="Luecker S."/>
            <person name="Lage O.M."/>
            <person name="Pohl T."/>
            <person name="Merkel B.J."/>
            <person name="Hornburger P."/>
            <person name="Mueller R.-W."/>
            <person name="Bruemmer F."/>
            <person name="Labrenz M."/>
            <person name="Spormann A.M."/>
            <person name="Op Den Camp H."/>
            <person name="Overmann J."/>
            <person name="Amann R."/>
            <person name="Jetten M.S.M."/>
            <person name="Mascher T."/>
            <person name="Medema M.H."/>
            <person name="Devos D.P."/>
            <person name="Kaster A.-K."/>
            <person name="Ovreas L."/>
            <person name="Rohde M."/>
            <person name="Galperin M.Y."/>
            <person name="Jogler C."/>
        </authorList>
    </citation>
    <scope>NUCLEOTIDE SEQUENCE [LARGE SCALE GENOMIC DNA]</scope>
    <source>
        <strain evidence="1 2">Pla52o</strain>
    </source>
</reference>
<proteinExistence type="predicted"/>
<evidence type="ECO:0000313" key="2">
    <source>
        <dbReference type="Proteomes" id="UP000316304"/>
    </source>
</evidence>
<sequence>MGVERLGLNVLFLTRCERATDPAPVYNPDSIGCNPIAALGLDPDSILKLAMHAKKQCYPQNLAAVFGSLRMGVEVVHLAAQSYARLPCPRLPLCNALISRCSSLPPVRYLCTTAHLRLLRTL</sequence>
<gene>
    <name evidence="1" type="ORF">Pla52o_42740</name>
</gene>
<dbReference type="EMBL" id="SJPT01000008">
    <property type="protein sequence ID" value="TWU20399.1"/>
    <property type="molecule type" value="Genomic_DNA"/>
</dbReference>
<protein>
    <submittedName>
        <fullName evidence="1">Uncharacterized protein</fullName>
    </submittedName>
</protein>
<accession>A0A5C6CC39</accession>